<dbReference type="InterPro" id="IPR046905">
    <property type="entry name" value="ABC-3C_MC1"/>
</dbReference>
<proteinExistence type="predicted"/>
<dbReference type="Proteomes" id="UP001623661">
    <property type="component" value="Unassembled WGS sequence"/>
</dbReference>
<dbReference type="Pfam" id="PF20289">
    <property type="entry name" value="MComp1"/>
    <property type="match status" value="1"/>
</dbReference>
<name>A0ABW8TN15_9CLOT</name>
<dbReference type="RefSeq" id="WP_406763438.1">
    <property type="nucleotide sequence ID" value="NZ_JBJHZY010000001.1"/>
</dbReference>
<sequence>MIEGFEIYKINNYIKIDDKDLNDFDKIIHSEDSLIIIKKYKTLNELKDNWKEQMYFVGGYIQNKFDMLNLPESCLWNTYIIYLVNFDVSTQLKIEIETDKFCCKKYVIDTRNKVSESEAIIEELPALTSLCIRSNICEVINDETTIKKLFVSTGEINEKIKDYFINKEEYNIKSIDIVIDEMVGILDELD</sequence>
<accession>A0ABW8TN15</accession>
<keyword evidence="2" id="KW-1185">Reference proteome</keyword>
<evidence type="ECO:0000313" key="1">
    <source>
        <dbReference type="EMBL" id="MFL0266817.1"/>
    </source>
</evidence>
<evidence type="ECO:0000313" key="2">
    <source>
        <dbReference type="Proteomes" id="UP001623661"/>
    </source>
</evidence>
<reference evidence="1 2" key="1">
    <citation type="submission" date="2024-11" db="EMBL/GenBank/DDBJ databases">
        <authorList>
            <person name="Heng Y.C."/>
            <person name="Lim A.C.H."/>
            <person name="Lee J.K.Y."/>
            <person name="Kittelmann S."/>
        </authorList>
    </citation>
    <scope>NUCLEOTIDE SEQUENCE [LARGE SCALE GENOMIC DNA]</scope>
    <source>
        <strain evidence="1 2">WILCCON 0202</strain>
    </source>
</reference>
<dbReference type="EMBL" id="JBJHZY010000001">
    <property type="protein sequence ID" value="MFL0266817.1"/>
    <property type="molecule type" value="Genomic_DNA"/>
</dbReference>
<gene>
    <name evidence="1" type="ORF">ACJDUH_01790</name>
</gene>
<organism evidence="1 2">
    <name type="scientific">Candidatus Clostridium radicumherbarum</name>
    <dbReference type="NCBI Taxonomy" id="3381662"/>
    <lineage>
        <taxon>Bacteria</taxon>
        <taxon>Bacillati</taxon>
        <taxon>Bacillota</taxon>
        <taxon>Clostridia</taxon>
        <taxon>Eubacteriales</taxon>
        <taxon>Clostridiaceae</taxon>
        <taxon>Clostridium</taxon>
    </lineage>
</organism>
<protein>
    <submittedName>
        <fullName evidence="1">ABC-three component system middle component 1</fullName>
    </submittedName>
</protein>
<comment type="caution">
    <text evidence="1">The sequence shown here is derived from an EMBL/GenBank/DDBJ whole genome shotgun (WGS) entry which is preliminary data.</text>
</comment>